<protein>
    <submittedName>
        <fullName evidence="2">Uncharacterized protein</fullName>
    </submittedName>
</protein>
<evidence type="ECO:0000256" key="1">
    <source>
        <dbReference type="SAM" id="MobiDB-lite"/>
    </source>
</evidence>
<name>A0A5B0N8M3_PUCGR</name>
<evidence type="ECO:0000313" key="3">
    <source>
        <dbReference type="EMBL" id="KAA1133041.1"/>
    </source>
</evidence>
<evidence type="ECO:0000313" key="4">
    <source>
        <dbReference type="Proteomes" id="UP000324748"/>
    </source>
</evidence>
<evidence type="ECO:0000313" key="2">
    <source>
        <dbReference type="EMBL" id="KAA1084498.1"/>
    </source>
</evidence>
<dbReference type="Proteomes" id="UP000324748">
    <property type="component" value="Unassembled WGS sequence"/>
</dbReference>
<dbReference type="EMBL" id="VSWC01000118">
    <property type="protein sequence ID" value="KAA1084498.1"/>
    <property type="molecule type" value="Genomic_DNA"/>
</dbReference>
<organism evidence="2 4">
    <name type="scientific">Puccinia graminis f. sp. tritici</name>
    <dbReference type="NCBI Taxonomy" id="56615"/>
    <lineage>
        <taxon>Eukaryota</taxon>
        <taxon>Fungi</taxon>
        <taxon>Dikarya</taxon>
        <taxon>Basidiomycota</taxon>
        <taxon>Pucciniomycotina</taxon>
        <taxon>Pucciniomycetes</taxon>
        <taxon>Pucciniales</taxon>
        <taxon>Pucciniaceae</taxon>
        <taxon>Puccinia</taxon>
    </lineage>
</organism>
<comment type="caution">
    <text evidence="2">The sequence shown here is derived from an EMBL/GenBank/DDBJ whole genome shotgun (WGS) entry which is preliminary data.</text>
</comment>
<proteinExistence type="predicted"/>
<evidence type="ECO:0000313" key="5">
    <source>
        <dbReference type="Proteomes" id="UP000325313"/>
    </source>
</evidence>
<keyword evidence="4" id="KW-1185">Reference proteome</keyword>
<dbReference type="Proteomes" id="UP000325313">
    <property type="component" value="Unassembled WGS sequence"/>
</dbReference>
<sequence>MAGDVALEAGTESFLRVWKKRFADGSINQLTARIETTFPTFPQKFKKARGRSVGHRQDQCHSDQNGSPPSSQPNSETTLQSHSARSKTKPFTHFWPPLTFSPSLSRWVGYRDAVLQ</sequence>
<reference evidence="4 5" key="1">
    <citation type="submission" date="2019-05" db="EMBL/GenBank/DDBJ databases">
        <title>Emergence of the Ug99 lineage of the wheat stem rust pathogen through somatic hybridization.</title>
        <authorList>
            <person name="Li F."/>
            <person name="Upadhyaya N.M."/>
            <person name="Sperschneider J."/>
            <person name="Matny O."/>
            <person name="Nguyen-Phuc H."/>
            <person name="Mago R."/>
            <person name="Raley C."/>
            <person name="Miller M.E."/>
            <person name="Silverstein K.A.T."/>
            <person name="Henningsen E."/>
            <person name="Hirsch C.D."/>
            <person name="Visser B."/>
            <person name="Pretorius Z.A."/>
            <person name="Steffenson B.J."/>
            <person name="Schwessinger B."/>
            <person name="Dodds P.N."/>
            <person name="Figueroa M."/>
        </authorList>
    </citation>
    <scope>NUCLEOTIDE SEQUENCE [LARGE SCALE GENOMIC DNA]</scope>
    <source>
        <strain evidence="2">21-0</strain>
        <strain evidence="3 5">Ug99</strain>
    </source>
</reference>
<accession>A0A5B0N8M3</accession>
<feature type="compositionally biased region" description="Low complexity" evidence="1">
    <location>
        <begin position="62"/>
        <end position="75"/>
    </location>
</feature>
<feature type="region of interest" description="Disordered" evidence="1">
    <location>
        <begin position="41"/>
        <end position="100"/>
    </location>
</feature>
<dbReference type="EMBL" id="VDEP01000074">
    <property type="protein sequence ID" value="KAA1133041.1"/>
    <property type="molecule type" value="Genomic_DNA"/>
</dbReference>
<gene>
    <name evidence="2" type="ORF">PGT21_029372</name>
    <name evidence="3" type="ORF">PGTUg99_025346</name>
</gene>
<feature type="compositionally biased region" description="Basic residues" evidence="1">
    <location>
        <begin position="44"/>
        <end position="54"/>
    </location>
</feature>
<dbReference type="AlphaFoldDB" id="A0A5B0N8M3"/>